<keyword evidence="2" id="KW-1185">Reference proteome</keyword>
<organism evidence="1 2">
    <name type="scientific">Chitinimonas lacunae</name>
    <dbReference type="NCBI Taxonomy" id="1963018"/>
    <lineage>
        <taxon>Bacteria</taxon>
        <taxon>Pseudomonadati</taxon>
        <taxon>Pseudomonadota</taxon>
        <taxon>Betaproteobacteria</taxon>
        <taxon>Neisseriales</taxon>
        <taxon>Chitinibacteraceae</taxon>
        <taxon>Chitinimonas</taxon>
    </lineage>
</organism>
<reference evidence="2" key="1">
    <citation type="journal article" date="2019" name="Int. J. Syst. Evol. Microbiol.">
        <title>The Global Catalogue of Microorganisms (GCM) 10K type strain sequencing project: providing services to taxonomists for standard genome sequencing and annotation.</title>
        <authorList>
            <consortium name="The Broad Institute Genomics Platform"/>
            <consortium name="The Broad Institute Genome Sequencing Center for Infectious Disease"/>
            <person name="Wu L."/>
            <person name="Ma J."/>
        </authorList>
    </citation>
    <scope>NUCLEOTIDE SEQUENCE [LARGE SCALE GENOMIC DNA]</scope>
    <source>
        <strain evidence="2">LMG 29894</strain>
    </source>
</reference>
<protein>
    <submittedName>
        <fullName evidence="1">DUF4390 domain-containing protein</fullName>
    </submittedName>
</protein>
<evidence type="ECO:0000313" key="1">
    <source>
        <dbReference type="EMBL" id="MFC4159904.1"/>
    </source>
</evidence>
<dbReference type="EMBL" id="JBHSBU010000001">
    <property type="protein sequence ID" value="MFC4159904.1"/>
    <property type="molecule type" value="Genomic_DNA"/>
</dbReference>
<gene>
    <name evidence="1" type="ORF">ACFOW7_11165</name>
</gene>
<dbReference type="RefSeq" id="WP_378164156.1">
    <property type="nucleotide sequence ID" value="NZ_JBHSBU010000001.1"/>
</dbReference>
<dbReference type="Pfam" id="PF14334">
    <property type="entry name" value="DUF4390"/>
    <property type="match status" value="1"/>
</dbReference>
<name>A0ABV8MPC0_9NEIS</name>
<sequence length="197" mass="22312">MSRPAPSFLLVLLRRLPFLLAVALTVSAWAGEIRAIDAEGREQEGRYSIDARFAVSLDPVHENALLAGVPLTFAVEFTLTHPRWYWAYRRLADWFDATSRLEYRLSYHALTRQYRVGVGSLHLSFDTLSEALRALGVVRDWQVFERGSLTRSAAIAGELSMRLDLAKLPKPLQLSLLGDSEWRLQSDPVRVNFGEAR</sequence>
<proteinExistence type="predicted"/>
<comment type="caution">
    <text evidence="1">The sequence shown here is derived from an EMBL/GenBank/DDBJ whole genome shotgun (WGS) entry which is preliminary data.</text>
</comment>
<evidence type="ECO:0000313" key="2">
    <source>
        <dbReference type="Proteomes" id="UP001595791"/>
    </source>
</evidence>
<accession>A0ABV8MPC0</accession>
<dbReference type="InterPro" id="IPR025500">
    <property type="entry name" value="DUF4390"/>
</dbReference>
<dbReference type="Proteomes" id="UP001595791">
    <property type="component" value="Unassembled WGS sequence"/>
</dbReference>